<dbReference type="Gene3D" id="3.40.50.720">
    <property type="entry name" value="NAD(P)-binding Rossmann-like Domain"/>
    <property type="match status" value="1"/>
</dbReference>
<dbReference type="CDD" id="cd05283">
    <property type="entry name" value="CAD1"/>
    <property type="match status" value="1"/>
</dbReference>
<dbReference type="EMBL" id="PVQB02000021">
    <property type="protein sequence ID" value="KAF4345637.1"/>
    <property type="molecule type" value="Genomic_DNA"/>
</dbReference>
<dbReference type="InterPro" id="IPR011032">
    <property type="entry name" value="GroES-like_sf"/>
</dbReference>
<dbReference type="SMART" id="SM00829">
    <property type="entry name" value="PKS_ER"/>
    <property type="match status" value="1"/>
</dbReference>
<gene>
    <name evidence="7" type="ORF">FBEOM_402</name>
</gene>
<evidence type="ECO:0000256" key="4">
    <source>
        <dbReference type="ARBA" id="ARBA00023002"/>
    </source>
</evidence>
<dbReference type="SUPFAM" id="SSF50129">
    <property type="entry name" value="GroES-like"/>
    <property type="match status" value="1"/>
</dbReference>
<organism evidence="7 8">
    <name type="scientific">Fusarium beomiforme</name>
    <dbReference type="NCBI Taxonomy" id="44412"/>
    <lineage>
        <taxon>Eukaryota</taxon>
        <taxon>Fungi</taxon>
        <taxon>Dikarya</taxon>
        <taxon>Ascomycota</taxon>
        <taxon>Pezizomycotina</taxon>
        <taxon>Sordariomycetes</taxon>
        <taxon>Hypocreomycetidae</taxon>
        <taxon>Hypocreales</taxon>
        <taxon>Nectriaceae</taxon>
        <taxon>Fusarium</taxon>
        <taxon>Fusarium burgessii species complex</taxon>
    </lineage>
</organism>
<comment type="caution">
    <text evidence="7">The sequence shown here is derived from an EMBL/GenBank/DDBJ whole genome shotgun (WGS) entry which is preliminary data.</text>
</comment>
<evidence type="ECO:0000313" key="7">
    <source>
        <dbReference type="EMBL" id="KAF4345637.1"/>
    </source>
</evidence>
<dbReference type="InterPro" id="IPR002328">
    <property type="entry name" value="ADH_Zn_CS"/>
</dbReference>
<sequence length="338" mass="36883">MPSFQVFKGGNPGDVRVAQTTKEKLEGDQVLVQITASGLYGTDLHYVSTNMVLGHEGAGIVKELGPSVTRLKLGDRVGWGYQTGACSHCDECLGGNDQYCAERKLYGEANQDQGSFAEAAVWSERFLFRIPDEISDVDAALLMCGGATVWNALHKYDLSSSSTVGVVGLGGLGHLAIQFAFKMGMKVVVFSTDATKKEEALSMGATEFVVVTTKNMENMENMGTRLNALLVTSSSSTQWDRYLPVLKPQAIIIPLTVHFGDFNIPQYPLIASGLRVQGSVIASRLEMRKMLSFAAHHRIRPVVMKFPMTKEGIDTAIEVLNSRKMRYRGVLVARPINA</sequence>
<dbReference type="InterPro" id="IPR013154">
    <property type="entry name" value="ADH-like_N"/>
</dbReference>
<evidence type="ECO:0000256" key="5">
    <source>
        <dbReference type="RuleBase" id="RU361277"/>
    </source>
</evidence>
<dbReference type="PANTHER" id="PTHR42683">
    <property type="entry name" value="ALDEHYDE REDUCTASE"/>
    <property type="match status" value="1"/>
</dbReference>
<dbReference type="FunFam" id="3.40.50.720:FF:000022">
    <property type="entry name" value="Cinnamyl alcohol dehydrogenase"/>
    <property type="match status" value="1"/>
</dbReference>
<dbReference type="GO" id="GO:0008270">
    <property type="term" value="F:zinc ion binding"/>
    <property type="evidence" value="ECO:0007669"/>
    <property type="project" value="InterPro"/>
</dbReference>
<dbReference type="PROSITE" id="PS00065">
    <property type="entry name" value="D_2_HYDROXYACID_DH_1"/>
    <property type="match status" value="1"/>
</dbReference>
<keyword evidence="8" id="KW-1185">Reference proteome</keyword>
<dbReference type="OrthoDB" id="1879366at2759"/>
<proteinExistence type="inferred from homology"/>
<dbReference type="Pfam" id="PF08240">
    <property type="entry name" value="ADH_N"/>
    <property type="match status" value="1"/>
</dbReference>
<keyword evidence="2 5" id="KW-0479">Metal-binding</keyword>
<dbReference type="AlphaFoldDB" id="A0A9P5AZW8"/>
<protein>
    <recommendedName>
        <fullName evidence="6">Enoyl reductase (ER) domain-containing protein</fullName>
    </recommendedName>
</protein>
<evidence type="ECO:0000259" key="6">
    <source>
        <dbReference type="SMART" id="SM00829"/>
    </source>
</evidence>
<dbReference type="Pfam" id="PF00107">
    <property type="entry name" value="ADH_zinc_N"/>
    <property type="match status" value="1"/>
</dbReference>
<keyword evidence="4" id="KW-0560">Oxidoreductase</keyword>
<name>A0A9P5AZW8_9HYPO</name>
<feature type="domain" description="Enoyl reductase (ER)" evidence="6">
    <location>
        <begin position="10"/>
        <end position="331"/>
    </location>
</feature>
<accession>A0A9P5AZW8</accession>
<evidence type="ECO:0000256" key="3">
    <source>
        <dbReference type="ARBA" id="ARBA00022833"/>
    </source>
</evidence>
<dbReference type="Proteomes" id="UP000730481">
    <property type="component" value="Unassembled WGS sequence"/>
</dbReference>
<evidence type="ECO:0000256" key="2">
    <source>
        <dbReference type="ARBA" id="ARBA00022723"/>
    </source>
</evidence>
<dbReference type="InterPro" id="IPR047109">
    <property type="entry name" value="CAD-like"/>
</dbReference>
<evidence type="ECO:0000256" key="1">
    <source>
        <dbReference type="ARBA" id="ARBA00001947"/>
    </source>
</evidence>
<comment type="cofactor">
    <cofactor evidence="1 5">
        <name>Zn(2+)</name>
        <dbReference type="ChEBI" id="CHEBI:29105"/>
    </cofactor>
</comment>
<dbReference type="Gene3D" id="3.90.180.10">
    <property type="entry name" value="Medium-chain alcohol dehydrogenases, catalytic domain"/>
    <property type="match status" value="1"/>
</dbReference>
<keyword evidence="3 5" id="KW-0862">Zinc</keyword>
<dbReference type="InterPro" id="IPR029752">
    <property type="entry name" value="D-isomer_DH_CS1"/>
</dbReference>
<reference evidence="7" key="1">
    <citation type="journal article" date="2017" name="Mycologia">
        <title>Fusarium algeriense, sp. nov., a novel toxigenic crown rot pathogen of durum wheat from Algeria is nested in the Fusarium burgessii species complex.</title>
        <authorList>
            <person name="Laraba I."/>
            <person name="Keddad A."/>
            <person name="Boureghda H."/>
            <person name="Abdallah N."/>
            <person name="Vaughan M.M."/>
            <person name="Proctor R.H."/>
            <person name="Busman M."/>
            <person name="O'Donnell K."/>
        </authorList>
    </citation>
    <scope>NUCLEOTIDE SEQUENCE</scope>
    <source>
        <strain evidence="7">NRRL 25174</strain>
    </source>
</reference>
<evidence type="ECO:0000313" key="8">
    <source>
        <dbReference type="Proteomes" id="UP000730481"/>
    </source>
</evidence>
<dbReference type="PROSITE" id="PS00059">
    <property type="entry name" value="ADH_ZINC"/>
    <property type="match status" value="1"/>
</dbReference>
<dbReference type="InterPro" id="IPR036291">
    <property type="entry name" value="NAD(P)-bd_dom_sf"/>
</dbReference>
<comment type="similarity">
    <text evidence="5">Belongs to the zinc-containing alcohol dehydrogenase family.</text>
</comment>
<dbReference type="SUPFAM" id="SSF51735">
    <property type="entry name" value="NAD(P)-binding Rossmann-fold domains"/>
    <property type="match status" value="1"/>
</dbReference>
<dbReference type="GO" id="GO:0016616">
    <property type="term" value="F:oxidoreductase activity, acting on the CH-OH group of donors, NAD or NADP as acceptor"/>
    <property type="evidence" value="ECO:0007669"/>
    <property type="project" value="InterPro"/>
</dbReference>
<dbReference type="InterPro" id="IPR020843">
    <property type="entry name" value="ER"/>
</dbReference>
<reference evidence="7" key="2">
    <citation type="submission" date="2020-02" db="EMBL/GenBank/DDBJ databases">
        <title>Identification and distribution of gene clusters putatively required for synthesis of sphingolipid metabolism inhibitors in phylogenetically diverse species of the filamentous fungus Fusarium.</title>
        <authorList>
            <person name="Kim H.-S."/>
            <person name="Busman M."/>
            <person name="Brown D.W."/>
            <person name="Divon H."/>
            <person name="Uhlig S."/>
            <person name="Proctor R.H."/>
        </authorList>
    </citation>
    <scope>NUCLEOTIDE SEQUENCE</scope>
    <source>
        <strain evidence="7">NRRL 25174</strain>
    </source>
</reference>
<dbReference type="InterPro" id="IPR013149">
    <property type="entry name" value="ADH-like_C"/>
</dbReference>